<evidence type="ECO:0000313" key="2">
    <source>
        <dbReference type="EMBL" id="OGZ42441.1"/>
    </source>
</evidence>
<dbReference type="EMBL" id="MHNI01000018">
    <property type="protein sequence ID" value="OGZ42441.1"/>
    <property type="molecule type" value="Genomic_DNA"/>
</dbReference>
<dbReference type="AlphaFoldDB" id="A0A1G2FY00"/>
<name>A0A1G2FY00_9BACT</name>
<sequence length="87" mass="9597">MKRLMFGQRTDLAMKFFVACVALPFLGAVLAVIGFAAQNTTSMVLGIICVPLAFIALTISLQLGYEVKHGDSGHPLFFERWVVKKHN</sequence>
<feature type="transmembrane region" description="Helical" evidence="1">
    <location>
        <begin position="12"/>
        <end position="37"/>
    </location>
</feature>
<keyword evidence="1" id="KW-0472">Membrane</keyword>
<evidence type="ECO:0000256" key="1">
    <source>
        <dbReference type="SAM" id="Phobius"/>
    </source>
</evidence>
<dbReference type="Proteomes" id="UP000176700">
    <property type="component" value="Unassembled WGS sequence"/>
</dbReference>
<reference evidence="2 3" key="1">
    <citation type="journal article" date="2016" name="Nat. Commun.">
        <title>Thousands of microbial genomes shed light on interconnected biogeochemical processes in an aquifer system.</title>
        <authorList>
            <person name="Anantharaman K."/>
            <person name="Brown C.T."/>
            <person name="Hug L.A."/>
            <person name="Sharon I."/>
            <person name="Castelle C.J."/>
            <person name="Probst A.J."/>
            <person name="Thomas B.C."/>
            <person name="Singh A."/>
            <person name="Wilkins M.J."/>
            <person name="Karaoz U."/>
            <person name="Brodie E.L."/>
            <person name="Williams K.H."/>
            <person name="Hubbard S.S."/>
            <person name="Banfield J.F."/>
        </authorList>
    </citation>
    <scope>NUCLEOTIDE SEQUENCE [LARGE SCALE GENOMIC DNA]</scope>
</reference>
<proteinExistence type="predicted"/>
<comment type="caution">
    <text evidence="2">The sequence shown here is derived from an EMBL/GenBank/DDBJ whole genome shotgun (WGS) entry which is preliminary data.</text>
</comment>
<feature type="transmembrane region" description="Helical" evidence="1">
    <location>
        <begin position="43"/>
        <end position="65"/>
    </location>
</feature>
<keyword evidence="1" id="KW-1133">Transmembrane helix</keyword>
<accession>A0A1G2FY00</accession>
<keyword evidence="1" id="KW-0812">Transmembrane</keyword>
<organism evidence="2 3">
    <name type="scientific">Candidatus Ryanbacteria bacterium RIFCSPHIGHO2_01_45_13</name>
    <dbReference type="NCBI Taxonomy" id="1802112"/>
    <lineage>
        <taxon>Bacteria</taxon>
        <taxon>Candidatus Ryaniibacteriota</taxon>
    </lineage>
</organism>
<evidence type="ECO:0000313" key="3">
    <source>
        <dbReference type="Proteomes" id="UP000176700"/>
    </source>
</evidence>
<gene>
    <name evidence="2" type="ORF">A2W41_03600</name>
</gene>
<protein>
    <submittedName>
        <fullName evidence="2">Uncharacterized protein</fullName>
    </submittedName>
</protein>